<name>A0A3N7HNA3_9BURK</name>
<dbReference type="Proteomes" id="UP000267464">
    <property type="component" value="Unassembled WGS sequence"/>
</dbReference>
<sequence length="414" mass="44763">MFKKHVLSAAAAMVVGAALSAPAAAQVSINGGVQARLGSISRSGDTAPKYDNTVTGVDGLWFLFFNATKDLKGGYNAGFSCNTVATTVDGANGGFTAEALPVRHDWDGFFAGKDNYSQSQGGFSSYGNSLGDSTGPMCNDEVSGYLQTPFGKFAAGHIMNPMRLLYDGFTVNPVWGNQRGYYMVADVRGNALRYSNSFGPVNIELQLNTASDAKANSDASNHDKAYTAVVTYEPISGTVFGLGAMDLKGDTNAKYVTAATPNKHSAWGASAKTRVGPINIGYTFTTGKNEPEENFAAKFGQDFIKDTDHTFKVSYDMGQWNFQGFFSQEKFVASTGQYGGFFHDTRAGSTIPAFGQLNIKRQNVDLWALYDMGKDVKTYLRFNTINKKFTSPDQALYSASMRSTKFEGGWFINF</sequence>
<dbReference type="InterPro" id="IPR033900">
    <property type="entry name" value="Gram_neg_porin_domain"/>
</dbReference>
<keyword evidence="1" id="KW-0732">Signal</keyword>
<dbReference type="GO" id="GO:0015288">
    <property type="term" value="F:porin activity"/>
    <property type="evidence" value="ECO:0007669"/>
    <property type="project" value="InterPro"/>
</dbReference>
<reference evidence="3 4" key="2">
    <citation type="submission" date="2018-12" db="EMBL/GenBank/DDBJ databases">
        <title>Rhizobacter gummiphilus sp. nov., a rubber-degrading bacterium isolated from the soil of a botanical garden in Japan.</title>
        <authorList>
            <person name="Shunsuke S.S."/>
        </authorList>
    </citation>
    <scope>NUCLEOTIDE SEQUENCE [LARGE SCALE GENOMIC DNA]</scope>
    <source>
        <strain evidence="3 4">S-16</strain>
    </source>
</reference>
<dbReference type="AlphaFoldDB" id="A0A3N7HNA3"/>
<dbReference type="Gene3D" id="2.40.160.10">
    <property type="entry name" value="Porin"/>
    <property type="match status" value="1"/>
</dbReference>
<accession>A0A3N7HNA3</accession>
<evidence type="ECO:0000313" key="3">
    <source>
        <dbReference type="EMBL" id="RQP23103.1"/>
    </source>
</evidence>
<dbReference type="SUPFAM" id="SSF56935">
    <property type="entry name" value="Porins"/>
    <property type="match status" value="1"/>
</dbReference>
<dbReference type="InterPro" id="IPR023614">
    <property type="entry name" value="Porin_dom_sf"/>
</dbReference>
<evidence type="ECO:0000256" key="1">
    <source>
        <dbReference type="SAM" id="SignalP"/>
    </source>
</evidence>
<gene>
    <name evidence="3" type="ORF">DZC73_18450</name>
</gene>
<reference evidence="3 4" key="1">
    <citation type="submission" date="2018-08" db="EMBL/GenBank/DDBJ databases">
        <authorList>
            <person name="Khan S.A."/>
            <person name="Jeon C.O."/>
            <person name="Chun B.H."/>
            <person name="Jeong S.E."/>
        </authorList>
    </citation>
    <scope>NUCLEOTIDE SEQUENCE [LARGE SCALE GENOMIC DNA]</scope>
    <source>
        <strain evidence="3 4">S-16</strain>
    </source>
</reference>
<organism evidence="3 4">
    <name type="scientific">Piscinibacter terrae</name>
    <dbReference type="NCBI Taxonomy" id="2496871"/>
    <lineage>
        <taxon>Bacteria</taxon>
        <taxon>Pseudomonadati</taxon>
        <taxon>Pseudomonadota</taxon>
        <taxon>Betaproteobacteria</taxon>
        <taxon>Burkholderiales</taxon>
        <taxon>Sphaerotilaceae</taxon>
        <taxon>Piscinibacter</taxon>
    </lineage>
</organism>
<evidence type="ECO:0000313" key="4">
    <source>
        <dbReference type="Proteomes" id="UP000267464"/>
    </source>
</evidence>
<evidence type="ECO:0000259" key="2">
    <source>
        <dbReference type="Pfam" id="PF13609"/>
    </source>
</evidence>
<dbReference type="Pfam" id="PF13609">
    <property type="entry name" value="Porin_4"/>
    <property type="match status" value="1"/>
</dbReference>
<feature type="signal peptide" evidence="1">
    <location>
        <begin position="1"/>
        <end position="23"/>
    </location>
</feature>
<dbReference type="GO" id="GO:0016020">
    <property type="term" value="C:membrane"/>
    <property type="evidence" value="ECO:0007669"/>
    <property type="project" value="InterPro"/>
</dbReference>
<feature type="domain" description="Porin" evidence="2">
    <location>
        <begin position="10"/>
        <end position="387"/>
    </location>
</feature>
<keyword evidence="4" id="KW-1185">Reference proteome</keyword>
<feature type="chain" id="PRO_5018034989" description="Porin domain-containing protein" evidence="1">
    <location>
        <begin position="24"/>
        <end position="414"/>
    </location>
</feature>
<comment type="caution">
    <text evidence="3">The sequence shown here is derived from an EMBL/GenBank/DDBJ whole genome shotgun (WGS) entry which is preliminary data.</text>
</comment>
<protein>
    <recommendedName>
        <fullName evidence="2">Porin domain-containing protein</fullName>
    </recommendedName>
</protein>
<dbReference type="OrthoDB" id="9827370at2"/>
<proteinExistence type="predicted"/>
<dbReference type="EMBL" id="QUSW01000005">
    <property type="protein sequence ID" value="RQP23103.1"/>
    <property type="molecule type" value="Genomic_DNA"/>
</dbReference>
<dbReference type="RefSeq" id="WP_124541848.1">
    <property type="nucleotide sequence ID" value="NZ_QUSW01000005.1"/>
</dbReference>